<feature type="region of interest" description="Disordered" evidence="1">
    <location>
        <begin position="206"/>
        <end position="227"/>
    </location>
</feature>
<evidence type="ECO:0008006" key="4">
    <source>
        <dbReference type="Google" id="ProtNLM"/>
    </source>
</evidence>
<dbReference type="InterPro" id="IPR006311">
    <property type="entry name" value="TAT_signal"/>
</dbReference>
<comment type="caution">
    <text evidence="2">The sequence shown here is derived from an EMBL/GenBank/DDBJ whole genome shotgun (WGS) entry which is preliminary data.</text>
</comment>
<proteinExistence type="predicted"/>
<dbReference type="SUPFAM" id="SSF63829">
    <property type="entry name" value="Calcium-dependent phosphotriesterase"/>
    <property type="match status" value="1"/>
</dbReference>
<dbReference type="PANTHER" id="PTHR35399">
    <property type="entry name" value="SLR8030 PROTEIN"/>
    <property type="match status" value="1"/>
</dbReference>
<dbReference type="InterPro" id="IPR019546">
    <property type="entry name" value="TAT_signal_bac_arc"/>
</dbReference>
<evidence type="ECO:0000256" key="1">
    <source>
        <dbReference type="SAM" id="MobiDB-lite"/>
    </source>
</evidence>
<sequence length="632" mass="69391">MTSENFKYESIDDFDEAVNPPPAETDFDRVVEARMSRRNFLGGALAMGAAAGLLGSTALTRSAEAATSRLAFDQVAANSLDTITVPAGYKWHVLASWGQPLWSNGEEFNQASRGTGSSQELAFGDNTDGMALFQNQGRNILAVNNEYTNRDIIYGNRESKLPETADDVRKGKAAHGVTVMEVVSKDGKWEVLKDSPFNRRITADSPMEITGPARGHDLLKTKADPTGTQSLGTWNNCGNGRTPWGTYLTCEENFNGYFSSSDENFEIPAALKRYGVSHKDWGYNWAMTDERFDISKNVNEPNRAGYIVEIDPMDPKSTPKKRTALGRLKHENAELVVASNGHVVVYMGDDERGEYLYRFVSKDKYTVGGDHSKLLEEGTLYAAKFNDDGTGEWLALTPTTTGMKDMAEICIHTRMGASAVKATTMDRPEWVSANPNKVEAYCCLTNNKNRGKKPNAGGDDTSVNAANPREANKYGQIVRWEPMNEDHSADKFTWDLFVLAGNPKVHKDDRKGSANVNEDNMFNSPDGLAFDSTGLLWIQTDGNYKNEGDFEGQGNNQMLVGDPETGEIKRFLVGPKGCEVTGITWSADRRTLFIGIQHPGEKDTGSHFPDGGDTTPRSSIVAIAREDGQTIG</sequence>
<dbReference type="RefSeq" id="WP_115936023.1">
    <property type="nucleotide sequence ID" value="NZ_QRDW01000002.1"/>
</dbReference>
<dbReference type="EMBL" id="QRDW01000002">
    <property type="protein sequence ID" value="RED52493.1"/>
    <property type="molecule type" value="Genomic_DNA"/>
</dbReference>
<dbReference type="OrthoDB" id="9801383at2"/>
<protein>
    <recommendedName>
        <fullName evidence="4">Transcriptional initiation protein Tat</fullName>
    </recommendedName>
</protein>
<accession>A0A3D9HSK9</accession>
<feature type="region of interest" description="Disordered" evidence="1">
    <location>
        <begin position="1"/>
        <end position="23"/>
    </location>
</feature>
<dbReference type="Proteomes" id="UP000256845">
    <property type="component" value="Unassembled WGS sequence"/>
</dbReference>
<keyword evidence="3" id="KW-1185">Reference proteome</keyword>
<dbReference type="PANTHER" id="PTHR35399:SF2">
    <property type="entry name" value="DUF839 DOMAIN-CONTAINING PROTEIN"/>
    <property type="match status" value="1"/>
</dbReference>
<evidence type="ECO:0000313" key="2">
    <source>
        <dbReference type="EMBL" id="RED52493.1"/>
    </source>
</evidence>
<feature type="compositionally biased region" description="Basic and acidic residues" evidence="1">
    <location>
        <begin position="214"/>
        <end position="223"/>
    </location>
</feature>
<reference evidence="2 3" key="1">
    <citation type="submission" date="2018-07" db="EMBL/GenBank/DDBJ databases">
        <title>Genomic Encyclopedia of Type Strains, Phase III (KMG-III): the genomes of soil and plant-associated and newly described type strains.</title>
        <authorList>
            <person name="Whitman W."/>
        </authorList>
    </citation>
    <scope>NUCLEOTIDE SEQUENCE [LARGE SCALE GENOMIC DNA]</scope>
    <source>
        <strain evidence="2 3">CECT 8488</strain>
    </source>
</reference>
<name>A0A3D9HSK9_9PROT</name>
<dbReference type="NCBIfam" id="TIGR01409">
    <property type="entry name" value="TAT_signal_seq"/>
    <property type="match status" value="1"/>
</dbReference>
<gene>
    <name evidence="2" type="ORF">DFP90_102514</name>
</gene>
<dbReference type="Pfam" id="PF05787">
    <property type="entry name" value="PhoX"/>
    <property type="match status" value="1"/>
</dbReference>
<dbReference type="InterPro" id="IPR008557">
    <property type="entry name" value="PhoX"/>
</dbReference>
<dbReference type="AlphaFoldDB" id="A0A3D9HSK9"/>
<organism evidence="2 3">
    <name type="scientific">Aestuariispira insulae</name>
    <dbReference type="NCBI Taxonomy" id="1461337"/>
    <lineage>
        <taxon>Bacteria</taxon>
        <taxon>Pseudomonadati</taxon>
        <taxon>Pseudomonadota</taxon>
        <taxon>Alphaproteobacteria</taxon>
        <taxon>Rhodospirillales</taxon>
        <taxon>Kiloniellaceae</taxon>
        <taxon>Aestuariispira</taxon>
    </lineage>
</organism>
<dbReference type="PROSITE" id="PS51318">
    <property type="entry name" value="TAT"/>
    <property type="match status" value="1"/>
</dbReference>
<evidence type="ECO:0000313" key="3">
    <source>
        <dbReference type="Proteomes" id="UP000256845"/>
    </source>
</evidence>
<feature type="compositionally biased region" description="Basic and acidic residues" evidence="1">
    <location>
        <begin position="1"/>
        <end position="10"/>
    </location>
</feature>